<evidence type="ECO:0000256" key="3">
    <source>
        <dbReference type="ARBA" id="ARBA00023015"/>
    </source>
</evidence>
<dbReference type="GO" id="GO:0030435">
    <property type="term" value="P:sporulation resulting in formation of a cellular spore"/>
    <property type="evidence" value="ECO:0007669"/>
    <property type="project" value="UniProtKB-KW"/>
</dbReference>
<feature type="region of interest" description="Disordered" evidence="8">
    <location>
        <begin position="1012"/>
        <end position="1117"/>
    </location>
</feature>
<dbReference type="SUPFAM" id="SSF54616">
    <property type="entry name" value="DNA-binding domain of Mlu1-box binding protein MBP1"/>
    <property type="match status" value="1"/>
</dbReference>
<dbReference type="InterPro" id="IPR029790">
    <property type="entry name" value="EFG1/Phd1/StuA"/>
</dbReference>
<dbReference type="Pfam" id="PF26082">
    <property type="entry name" value="zf-C2H2_AcuF"/>
    <property type="match status" value="1"/>
</dbReference>
<evidence type="ECO:0000256" key="2">
    <source>
        <dbReference type="ARBA" id="ARBA00022969"/>
    </source>
</evidence>
<protein>
    <recommendedName>
        <fullName evidence="9">HTH APSES-type domain-containing protein</fullName>
    </recommendedName>
</protein>
<feature type="compositionally biased region" description="Basic and acidic residues" evidence="8">
    <location>
        <begin position="206"/>
        <end position="234"/>
    </location>
</feature>
<evidence type="ECO:0000256" key="4">
    <source>
        <dbReference type="ARBA" id="ARBA00023125"/>
    </source>
</evidence>
<feature type="compositionally biased region" description="Low complexity" evidence="8">
    <location>
        <begin position="34"/>
        <end position="48"/>
    </location>
</feature>
<name>A0A8H5ZJT5_COCSA</name>
<reference evidence="10" key="1">
    <citation type="submission" date="2019-11" db="EMBL/GenBank/DDBJ databases">
        <title>Bipolaris sorokiniana Genome sequencing.</title>
        <authorList>
            <person name="Wang H."/>
        </authorList>
    </citation>
    <scope>NUCLEOTIDE SEQUENCE</scope>
</reference>
<evidence type="ECO:0000256" key="6">
    <source>
        <dbReference type="ARBA" id="ARBA00023242"/>
    </source>
</evidence>
<feature type="compositionally biased region" description="Polar residues" evidence="8">
    <location>
        <begin position="1106"/>
        <end position="1117"/>
    </location>
</feature>
<dbReference type="InterPro" id="IPR018004">
    <property type="entry name" value="KilA/APSES_HTH"/>
</dbReference>
<dbReference type="GO" id="GO:0005634">
    <property type="term" value="C:nucleus"/>
    <property type="evidence" value="ECO:0007669"/>
    <property type="project" value="TreeGrafter"/>
</dbReference>
<feature type="region of interest" description="Disordered" evidence="8">
    <location>
        <begin position="195"/>
        <end position="236"/>
    </location>
</feature>
<feature type="compositionally biased region" description="Basic and acidic residues" evidence="8">
    <location>
        <begin position="1091"/>
        <end position="1105"/>
    </location>
</feature>
<feature type="region of interest" description="Disordered" evidence="8">
    <location>
        <begin position="974"/>
        <end position="1000"/>
    </location>
</feature>
<dbReference type="AlphaFoldDB" id="A0A8H5ZJT5"/>
<keyword evidence="2" id="KW-0749">Sporulation</keyword>
<dbReference type="PANTHER" id="PTHR47792">
    <property type="entry name" value="PROTEIN SOK2-RELATED"/>
    <property type="match status" value="1"/>
</dbReference>
<dbReference type="SMART" id="SM01252">
    <property type="entry name" value="KilA-N"/>
    <property type="match status" value="1"/>
</dbReference>
<dbReference type="PROSITE" id="PS00463">
    <property type="entry name" value="ZN2_CY6_FUNGAL_1"/>
    <property type="match status" value="1"/>
</dbReference>
<evidence type="ECO:0000313" key="10">
    <source>
        <dbReference type="EMBL" id="KAF5849544.1"/>
    </source>
</evidence>
<dbReference type="EMBL" id="WNKQ01000008">
    <property type="protein sequence ID" value="KAF5849544.1"/>
    <property type="molecule type" value="Genomic_DNA"/>
</dbReference>
<proteinExistence type="inferred from homology"/>
<dbReference type="GO" id="GO:0000981">
    <property type="term" value="F:DNA-binding transcription factor activity, RNA polymerase II-specific"/>
    <property type="evidence" value="ECO:0007669"/>
    <property type="project" value="InterPro"/>
</dbReference>
<evidence type="ECO:0000256" key="5">
    <source>
        <dbReference type="ARBA" id="ARBA00023163"/>
    </source>
</evidence>
<dbReference type="Proteomes" id="UP000624244">
    <property type="component" value="Unassembled WGS sequence"/>
</dbReference>
<dbReference type="InterPro" id="IPR003163">
    <property type="entry name" value="Tscrpt_reg_HTH_APSES-type"/>
</dbReference>
<dbReference type="InterPro" id="IPR058925">
    <property type="entry name" value="zf-C2H2_AcuF"/>
</dbReference>
<dbReference type="GO" id="GO:0043565">
    <property type="term" value="F:sequence-specific DNA binding"/>
    <property type="evidence" value="ECO:0007669"/>
    <property type="project" value="TreeGrafter"/>
</dbReference>
<feature type="region of interest" description="Disordered" evidence="8">
    <location>
        <begin position="775"/>
        <end position="828"/>
    </location>
</feature>
<evidence type="ECO:0000256" key="8">
    <source>
        <dbReference type="SAM" id="MobiDB-lite"/>
    </source>
</evidence>
<keyword evidence="3" id="KW-0805">Transcription regulation</keyword>
<dbReference type="CDD" id="cd00067">
    <property type="entry name" value="GAL4"/>
    <property type="match status" value="1"/>
</dbReference>
<dbReference type="Gene3D" id="3.10.260.10">
    <property type="entry name" value="Transcription regulator HTH, APSES-type DNA-binding domain"/>
    <property type="match status" value="1"/>
</dbReference>
<dbReference type="InterPro" id="IPR036887">
    <property type="entry name" value="HTH_APSES_sf"/>
</dbReference>
<feature type="compositionally biased region" description="Low complexity" evidence="8">
    <location>
        <begin position="678"/>
        <end position="693"/>
    </location>
</feature>
<feature type="compositionally biased region" description="Polar residues" evidence="8">
    <location>
        <begin position="1036"/>
        <end position="1047"/>
    </location>
</feature>
<dbReference type="GO" id="GO:0048315">
    <property type="term" value="P:conidium formation"/>
    <property type="evidence" value="ECO:0007669"/>
    <property type="project" value="UniProtKB-KW"/>
</dbReference>
<evidence type="ECO:0000256" key="1">
    <source>
        <dbReference type="ARBA" id="ARBA00007247"/>
    </source>
</evidence>
<sequence>MFPAGVRHEAMAAEEGGSVMKRWQPGTGRSQETASLPPSSPTALSRTRSPIISSRAYSFSTSGSQNYLPITFDHTGQMAPPGAKIRLTTNLWEDEGTIYFQVETREVCVARREDNHMINGTKLLSAAGITRGRRDGILKSEKTRHVVKTGPMHLKGIWIPFERALALANKEKITELLYPLFVHDIKRLLYDPRNQKRTHLPKPQRKPQETKEWAEPTENHVRQIDVPEDGDKTSQEIPLDTLRNDELYERGPIGSLSRSLIETLGLILIEVRTRSDGALQYGSLESSCAALFFWDTDLGLSRGELDDMLQDSPQLRDTCLTVLVSISQFVSTSLIHLISSEQRRKEVLQSTRILTCLDQTANMIEQQCYSTYEPKQDAEALCQTLRTKIDTLIMLAPSLESPAEESFDDEAPRTIQHIEKHLPEQAYINSVSEKFPLAASAIVAQLGKLNWDRYNHMLRLQRETMQQELQMAAMEKARTIFNDSGLGASLPAQSKAASSPGSVCAPSIVSTRAETSHKRVPPLPAQARSGEPFTCEICNKQVNFQRTKAWKKHVFSDILAYACFFAECCNTRVFFEDSDALMTHLEDQHGMDVRISDVECPLCMEFTSGDRDVLALHIARHMEEIALAILPSGVESDEESACDSASDSISTDSYYTPRARRSEYPKDSTEPKSHSRYPGVQQQGPIVQPTAIITPPPPARPAKPAKPDRRTKARVTWPCVNCKKAHLCCDVQRPCGRCVASGKQETCKDVQLEAYRALRSRRRIPLTGTLNVQLSASIEDSDPENPSASSRRATSTPEHRPSPPSIPRGSLESQRPTHAISPEPGLWLGDGRQLQRNLNIINYGSWKATKGRSSDLDFTKDSRYLPIALEPPRYAPSKSRFFVPITSPSAPGSVPYDQGGYIPQLGAFELQLPPPSSSTPHRQPDIHGFGDQPTVPSSMIPQYSDIPHPYSASIPPGMYMTENSSYGTWSKVIPRDIELPPPPTSPSTLPGSGLPPPEKQNFLSVLSNLALPEYKLPDPGPQDTPHLNDGKLESDPQGNIETSSIQQWRPRLAPHIATKRPTYAEVTRMTWEQARQRESERQNNSGASSKQRSESPWEYKGDRASKTTPKSSTEYRK</sequence>
<feature type="compositionally biased region" description="Low complexity" evidence="8">
    <location>
        <begin position="642"/>
        <end position="653"/>
    </location>
</feature>
<dbReference type="GO" id="GO:0008270">
    <property type="term" value="F:zinc ion binding"/>
    <property type="evidence" value="ECO:0007669"/>
    <property type="project" value="InterPro"/>
</dbReference>
<gene>
    <name evidence="10" type="ORF">GGP41_005007</name>
</gene>
<dbReference type="GO" id="GO:0045944">
    <property type="term" value="P:positive regulation of transcription by RNA polymerase II"/>
    <property type="evidence" value="ECO:0007669"/>
    <property type="project" value="TreeGrafter"/>
</dbReference>
<keyword evidence="4" id="KW-0238">DNA-binding</keyword>
<keyword evidence="7" id="KW-0183">Conidiation</keyword>
<feature type="region of interest" description="Disordered" evidence="8">
    <location>
        <begin position="638"/>
        <end position="711"/>
    </location>
</feature>
<evidence type="ECO:0000259" key="9">
    <source>
        <dbReference type="PROSITE" id="PS51299"/>
    </source>
</evidence>
<evidence type="ECO:0000313" key="11">
    <source>
        <dbReference type="Proteomes" id="UP000624244"/>
    </source>
</evidence>
<feature type="domain" description="HTH APSES-type" evidence="9">
    <location>
        <begin position="86"/>
        <end position="192"/>
    </location>
</feature>
<dbReference type="PANTHER" id="PTHR47792:SF1">
    <property type="entry name" value="PROTEIN SOK2-RELATED"/>
    <property type="match status" value="1"/>
</dbReference>
<feature type="compositionally biased region" description="Basic residues" evidence="8">
    <location>
        <begin position="195"/>
        <end position="205"/>
    </location>
</feature>
<evidence type="ECO:0000256" key="7">
    <source>
        <dbReference type="ARBA" id="ARBA00023321"/>
    </source>
</evidence>
<organism evidence="10 11">
    <name type="scientific">Cochliobolus sativus</name>
    <name type="common">Common root rot and spot blotch fungus</name>
    <name type="synonym">Bipolaris sorokiniana</name>
    <dbReference type="NCBI Taxonomy" id="45130"/>
    <lineage>
        <taxon>Eukaryota</taxon>
        <taxon>Fungi</taxon>
        <taxon>Dikarya</taxon>
        <taxon>Ascomycota</taxon>
        <taxon>Pezizomycotina</taxon>
        <taxon>Dothideomycetes</taxon>
        <taxon>Pleosporomycetidae</taxon>
        <taxon>Pleosporales</taxon>
        <taxon>Pleosporineae</taxon>
        <taxon>Pleosporaceae</taxon>
        <taxon>Bipolaris</taxon>
    </lineage>
</organism>
<feature type="compositionally biased region" description="Basic and acidic residues" evidence="8">
    <location>
        <begin position="660"/>
        <end position="673"/>
    </location>
</feature>
<keyword evidence="5" id="KW-0804">Transcription</keyword>
<comment type="similarity">
    <text evidence="1">Belongs to the EFG1/PHD1/stuA family.</text>
</comment>
<dbReference type="PROSITE" id="PS51299">
    <property type="entry name" value="HTH_APSES"/>
    <property type="match status" value="1"/>
</dbReference>
<dbReference type="InterPro" id="IPR001138">
    <property type="entry name" value="Zn2Cys6_DnaBD"/>
</dbReference>
<comment type="caution">
    <text evidence="10">The sequence shown here is derived from an EMBL/GenBank/DDBJ whole genome shotgun (WGS) entry which is preliminary data.</text>
</comment>
<feature type="compositionally biased region" description="Polar residues" evidence="8">
    <location>
        <begin position="775"/>
        <end position="796"/>
    </location>
</feature>
<feature type="region of interest" description="Disordered" evidence="8">
    <location>
        <begin position="13"/>
        <end position="48"/>
    </location>
</feature>
<dbReference type="Pfam" id="PF04383">
    <property type="entry name" value="KilA-N"/>
    <property type="match status" value="1"/>
</dbReference>
<keyword evidence="6" id="KW-0539">Nucleus</keyword>
<accession>A0A8H5ZJT5</accession>